<protein>
    <submittedName>
        <fullName evidence="1">Uncharacterized protein</fullName>
    </submittedName>
</protein>
<dbReference type="AlphaFoldDB" id="A0A7X1MAX2"/>
<gene>
    <name evidence="1" type="ORF">H4N64_21825</name>
</gene>
<sequence length="125" mass="14105">MDSTKNSDVVLTARAEYPHTYDYLTSVQGTEVPAGTCLDLLRTHGRNAMPQVLDLLEVPKRSILESSAQMTRGDIARIINGSRRICLPNGLDRRTYVDTWANVVATAMREIPNRNRLFYELLDPL</sequence>
<accession>A0A7X1MAX2</accession>
<dbReference type="EMBL" id="JACMSF010000023">
    <property type="protein sequence ID" value="MBC2904221.1"/>
    <property type="molecule type" value="Genomic_DNA"/>
</dbReference>
<keyword evidence="2" id="KW-1185">Reference proteome</keyword>
<comment type="caution">
    <text evidence="1">The sequence shown here is derived from an EMBL/GenBank/DDBJ whole genome shotgun (WGS) entry which is preliminary data.</text>
</comment>
<organism evidence="1 2">
    <name type="scientific">Streptomyces cupreus</name>
    <dbReference type="NCBI Taxonomy" id="2759956"/>
    <lineage>
        <taxon>Bacteria</taxon>
        <taxon>Bacillati</taxon>
        <taxon>Actinomycetota</taxon>
        <taxon>Actinomycetes</taxon>
        <taxon>Kitasatosporales</taxon>
        <taxon>Streptomycetaceae</taxon>
        <taxon>Streptomyces</taxon>
    </lineage>
</organism>
<dbReference type="Proteomes" id="UP000584670">
    <property type="component" value="Unassembled WGS sequence"/>
</dbReference>
<proteinExistence type="predicted"/>
<evidence type="ECO:0000313" key="1">
    <source>
        <dbReference type="EMBL" id="MBC2904221.1"/>
    </source>
</evidence>
<dbReference type="RefSeq" id="WP_186284091.1">
    <property type="nucleotide sequence ID" value="NZ_JACMSF010000023.1"/>
</dbReference>
<reference evidence="1 2" key="1">
    <citation type="submission" date="2020-08" db="EMBL/GenBank/DDBJ databases">
        <title>Streptomyces sp. PSKA01 genome sequencing and assembly.</title>
        <authorList>
            <person name="Mandal S."/>
            <person name="Maiti P.K."/>
            <person name="Das P."/>
        </authorList>
    </citation>
    <scope>NUCLEOTIDE SEQUENCE [LARGE SCALE GENOMIC DNA]</scope>
    <source>
        <strain evidence="1 2">PSKA01</strain>
    </source>
</reference>
<evidence type="ECO:0000313" key="2">
    <source>
        <dbReference type="Proteomes" id="UP000584670"/>
    </source>
</evidence>
<name>A0A7X1MAX2_9ACTN</name>